<organism evidence="10 11">
    <name type="scientific">Candidatus Jacksonbacteria bacterium RIFCSPLOWO2_02_FULL_44_20</name>
    <dbReference type="NCBI Taxonomy" id="1798460"/>
    <lineage>
        <taxon>Bacteria</taxon>
        <taxon>Candidatus Jacksoniibacteriota</taxon>
    </lineage>
</organism>
<feature type="coiled-coil region" evidence="6">
    <location>
        <begin position="499"/>
        <end position="526"/>
    </location>
</feature>
<dbReference type="Pfam" id="PF13087">
    <property type="entry name" value="AAA_12"/>
    <property type="match status" value="1"/>
</dbReference>
<evidence type="ECO:0000259" key="9">
    <source>
        <dbReference type="Pfam" id="PF18741"/>
    </source>
</evidence>
<feature type="domain" description="DNA2/NAM7 helicase-like C-terminal" evidence="8">
    <location>
        <begin position="1165"/>
        <end position="1363"/>
    </location>
</feature>
<evidence type="ECO:0000256" key="4">
    <source>
        <dbReference type="ARBA" id="ARBA00022806"/>
    </source>
</evidence>
<feature type="domain" description="Restriction endonuclease type II-like" evidence="9">
    <location>
        <begin position="1417"/>
        <end position="1505"/>
    </location>
</feature>
<dbReference type="Pfam" id="PF18741">
    <property type="entry name" value="MTES_1575"/>
    <property type="match status" value="1"/>
</dbReference>
<reference evidence="10 11" key="1">
    <citation type="journal article" date="2016" name="Nat. Commun.">
        <title>Thousands of microbial genomes shed light on interconnected biogeochemical processes in an aquifer system.</title>
        <authorList>
            <person name="Anantharaman K."/>
            <person name="Brown C.T."/>
            <person name="Hug L.A."/>
            <person name="Sharon I."/>
            <person name="Castelle C.J."/>
            <person name="Probst A.J."/>
            <person name="Thomas B.C."/>
            <person name="Singh A."/>
            <person name="Wilkins M.J."/>
            <person name="Karaoz U."/>
            <person name="Brodie E.L."/>
            <person name="Williams K.H."/>
            <person name="Hubbard S.S."/>
            <person name="Banfield J.F."/>
        </authorList>
    </citation>
    <scope>NUCLEOTIDE SEQUENCE [LARGE SCALE GENOMIC DNA]</scope>
</reference>
<dbReference type="InterPro" id="IPR041677">
    <property type="entry name" value="DNA2/NAM7_AAA_11"/>
</dbReference>
<dbReference type="PANTHER" id="PTHR43788:SF8">
    <property type="entry name" value="DNA-BINDING PROTEIN SMUBP-2"/>
    <property type="match status" value="1"/>
</dbReference>
<dbReference type="Proteomes" id="UP000178315">
    <property type="component" value="Unassembled WGS sequence"/>
</dbReference>
<keyword evidence="6" id="KW-0175">Coiled coil</keyword>
<comment type="caution">
    <text evidence="10">The sequence shown here is derived from an EMBL/GenBank/DDBJ whole genome shotgun (WGS) entry which is preliminary data.</text>
</comment>
<gene>
    <name evidence="10" type="ORF">A3H61_02815</name>
</gene>
<dbReference type="PANTHER" id="PTHR43788">
    <property type="entry name" value="DNA2/NAM7 HELICASE FAMILY MEMBER"/>
    <property type="match status" value="1"/>
</dbReference>
<evidence type="ECO:0000256" key="5">
    <source>
        <dbReference type="ARBA" id="ARBA00022840"/>
    </source>
</evidence>
<evidence type="ECO:0000259" key="7">
    <source>
        <dbReference type="Pfam" id="PF13086"/>
    </source>
</evidence>
<feature type="domain" description="DNA2/NAM7 helicase helicase" evidence="7">
    <location>
        <begin position="401"/>
        <end position="527"/>
    </location>
</feature>
<sequence>MLEKIKTNAINIFKYLEELFSLNIDTRRDFRNLAEQEWMRQIRSFPQSDNLFVKNFHESNQDDYLFLSVKKHELEPLPNLPLELMEWVVLDSHEFSQPKYKESIFRKIQFSDDNMRVKAFENFQKAEKQDIPKMLHSWITKDEKGNWSKIHERDIEFFFTDFPELKELYDNYIAGSWEEWRQKNEPTFRANQVYDDLYGLRTFLKTEQENFDLLWTHDLLTWKTENEKIFHPFFVTPITLEFFPEEKKIEVRKDNSLKTAFETSFLDGLDIPNILDIHEQSKILNSDGYDVWSEQALKLKGSEIVGYLSPNGIENFSEEIPEPEMSEVPTYWHFPTILLRKKSNIDWAKYAKKIQQDIEKANELPPFITELAGGEIALAENHAGEESVSIADGELYFPLTWNDDQKKIVNKIEARYGVVVQGPPGTGKSHTIANLLSRFLAQGKSVLVTSQTGKALEVLKDKIPEKIKDLIVSQVESNSRHDDLQMSVKTINANLDDTTKFTDKKIEEIRAQLKEIRKEKAALLSRIKKWVLLDIEEKFLIEDRCLTPTQGAKELADGSASGKMWLKDKITKDAKLDFTEEDITNTVNLLARLTKEERGYFEQWMPEIGRLPKIEDVKKFFEHYEEALVLNKRYEKYLAQKKFNSAPIFEEERIRQILQRAGSAHAALNAMDKKWEDRLFALILNNSEEKEKWQNGIFERLKEKGAQMRQLQANLLGHNILYNTNLPVKSLLEAVNEIEKKTGNRSSLGFLQKIGLSKNAKDILQNFTFHSSDIGKKEAILLLKKKLTLEQLVIEVKILWDQAFKQSDISDFEELEEPFVLYKFDDRLKNMERILRYEEIFSDIREFIEQNQIFSNFTYTDKESVEKFIAILTSLLASFDLDKYKHIFTNWKDELKAKNKHQIAADISLAIDNRNEKKLSELYEQLSELHQKKRDSEKLRELKEKISRLAPKLFNEIQESIIDEYGKYKIQGNLATAWGLARISSWLEEIHSDKSVTELQKELDRTENQEKNQEAELIATTAWKKQKEKVTPSQRKALAAYAKCDKKIGKRTGKYWPYWEKKAREALQEQEAKNAVPIWIMPLEKVLHMFSEPKAGMFDVVIFDEASQVDVRGVNIAYLGKKVLVVGDPEQISPTSFINQEDVIGLITKHLSNIPHSEQFSVTSSLFDVAEVTMSEGVRLLEHFRSVEQIIGFSNKLCYDGQLKVLRYPQSKWKLTPALEAIYVESGFMNINNEVNEPEAEELVSKLVEMINDSQYDGRPDGKDGTRPTTFGVVTLLGNDQGRFITDLIRQKISEEEIEKRKIIAGNPYAFQGDERDIMFISMVKAPDQNNPENSISPLTINKKEYKQRVNVAMSRARDKMILFHSLVRKELTNPDDLRAKILDWFYNPQQEEIKWGREALKQALEQRKHGPFEFPFDVGNIILNKGYKVIPEFEIAGYSIDLVIQGESTRLAVECDGDQYHTDWEADLRRENVLRRAGWEFWRITGSAFYKNKEQGLKTLWVKLEDMGIEPVI</sequence>
<comment type="similarity">
    <text evidence="1">Belongs to the DNA2/NAM7 helicase family.</text>
</comment>
<dbReference type="InterPro" id="IPR011335">
    <property type="entry name" value="Restrct_endonuc-II-like"/>
</dbReference>
<evidence type="ECO:0000256" key="1">
    <source>
        <dbReference type="ARBA" id="ARBA00007913"/>
    </source>
</evidence>
<keyword evidence="4" id="KW-0347">Helicase</keyword>
<evidence type="ECO:0000313" key="11">
    <source>
        <dbReference type="Proteomes" id="UP000178315"/>
    </source>
</evidence>
<evidence type="ECO:0000313" key="10">
    <source>
        <dbReference type="EMBL" id="OGY73116.1"/>
    </source>
</evidence>
<protein>
    <recommendedName>
        <fullName evidence="12">DNA2/NAM7 helicase-like C-terminal domain-containing protein</fullName>
    </recommendedName>
</protein>
<evidence type="ECO:0000259" key="8">
    <source>
        <dbReference type="Pfam" id="PF13087"/>
    </source>
</evidence>
<dbReference type="GO" id="GO:0016787">
    <property type="term" value="F:hydrolase activity"/>
    <property type="evidence" value="ECO:0007669"/>
    <property type="project" value="UniProtKB-KW"/>
</dbReference>
<keyword evidence="3" id="KW-0378">Hydrolase</keyword>
<dbReference type="SUPFAM" id="SSF52980">
    <property type="entry name" value="Restriction endonuclease-like"/>
    <property type="match status" value="1"/>
</dbReference>
<keyword evidence="5" id="KW-0067">ATP-binding</keyword>
<dbReference type="GO" id="GO:0043139">
    <property type="term" value="F:5'-3' DNA helicase activity"/>
    <property type="evidence" value="ECO:0007669"/>
    <property type="project" value="TreeGrafter"/>
</dbReference>
<dbReference type="InterPro" id="IPR047187">
    <property type="entry name" value="SF1_C_Upf1"/>
</dbReference>
<dbReference type="Gene3D" id="3.40.960.10">
    <property type="entry name" value="VSR Endonuclease"/>
    <property type="match status" value="1"/>
</dbReference>
<dbReference type="CDD" id="cd18808">
    <property type="entry name" value="SF1_C_Upf1"/>
    <property type="match status" value="1"/>
</dbReference>
<dbReference type="InterPro" id="IPR027417">
    <property type="entry name" value="P-loop_NTPase"/>
</dbReference>
<evidence type="ECO:0008006" key="12">
    <source>
        <dbReference type="Google" id="ProtNLM"/>
    </source>
</evidence>
<evidence type="ECO:0000256" key="6">
    <source>
        <dbReference type="SAM" id="Coils"/>
    </source>
</evidence>
<name>A0A1G2A9G8_9BACT</name>
<dbReference type="GO" id="GO:0005524">
    <property type="term" value="F:ATP binding"/>
    <property type="evidence" value="ECO:0007669"/>
    <property type="project" value="UniProtKB-KW"/>
</dbReference>
<keyword evidence="2" id="KW-0547">Nucleotide-binding</keyword>
<dbReference type="InterPro" id="IPR041679">
    <property type="entry name" value="DNA2/NAM7-like_C"/>
</dbReference>
<proteinExistence type="inferred from homology"/>
<dbReference type="SUPFAM" id="SSF52540">
    <property type="entry name" value="P-loop containing nucleoside triphosphate hydrolases"/>
    <property type="match status" value="1"/>
</dbReference>
<dbReference type="Pfam" id="PF13086">
    <property type="entry name" value="AAA_11"/>
    <property type="match status" value="1"/>
</dbReference>
<evidence type="ECO:0000256" key="3">
    <source>
        <dbReference type="ARBA" id="ARBA00022801"/>
    </source>
</evidence>
<dbReference type="EMBL" id="MHJU01000017">
    <property type="protein sequence ID" value="OGY73116.1"/>
    <property type="molecule type" value="Genomic_DNA"/>
</dbReference>
<dbReference type="Gene3D" id="3.40.50.300">
    <property type="entry name" value="P-loop containing nucleotide triphosphate hydrolases"/>
    <property type="match status" value="3"/>
</dbReference>
<evidence type="ECO:0000256" key="2">
    <source>
        <dbReference type="ARBA" id="ARBA00022741"/>
    </source>
</evidence>
<accession>A0A1G2A9G8</accession>
<dbReference type="InterPro" id="IPR050534">
    <property type="entry name" value="Coronavir_polyprotein_1ab"/>
</dbReference>
<dbReference type="InterPro" id="IPR049468">
    <property type="entry name" value="Restrct_endonuc-II-like_dom"/>
</dbReference>